<dbReference type="KEGG" id="rst:ATY39_03235"/>
<accession>A0A143H9Z8</accession>
<keyword evidence="2" id="KW-1185">Reference proteome</keyword>
<organism evidence="1 2">
    <name type="scientific">Rummeliibacillus stabekisii</name>
    <dbReference type="NCBI Taxonomy" id="241244"/>
    <lineage>
        <taxon>Bacteria</taxon>
        <taxon>Bacillati</taxon>
        <taxon>Bacillota</taxon>
        <taxon>Bacilli</taxon>
        <taxon>Bacillales</taxon>
        <taxon>Caryophanaceae</taxon>
        <taxon>Rummeliibacillus</taxon>
    </lineage>
</organism>
<dbReference type="STRING" id="241244.ATY39_03235"/>
<reference evidence="2" key="2">
    <citation type="submission" date="2016-03" db="EMBL/GenBank/DDBJ databases">
        <authorList>
            <person name="Ploux O."/>
        </authorList>
    </citation>
    <scope>NUCLEOTIDE SEQUENCE [LARGE SCALE GENOMIC DNA]</scope>
    <source>
        <strain evidence="2">PP9</strain>
    </source>
</reference>
<dbReference type="RefSeq" id="WP_066785753.1">
    <property type="nucleotide sequence ID" value="NZ_CP014806.1"/>
</dbReference>
<protein>
    <recommendedName>
        <fullName evidence="3">Dipicolinate synthase subunit A</fullName>
    </recommendedName>
</protein>
<dbReference type="EMBL" id="CP014806">
    <property type="protein sequence ID" value="AMW98538.1"/>
    <property type="molecule type" value="Genomic_DNA"/>
</dbReference>
<dbReference type="OrthoDB" id="8840764at2"/>
<dbReference type="SUPFAM" id="SSF51735">
    <property type="entry name" value="NAD(P)-binding Rossmann-fold domains"/>
    <property type="match status" value="1"/>
</dbReference>
<dbReference type="AlphaFoldDB" id="A0A143H9Z8"/>
<proteinExistence type="predicted"/>
<dbReference type="InterPro" id="IPR036291">
    <property type="entry name" value="NAD(P)-bd_dom_sf"/>
</dbReference>
<name>A0A143H9Z8_9BACL</name>
<sequence length="268" mass="31126">MINEKWLILGRDLRFKELALYLSLDYEQVIYKYTDKWNEELQQIIETEKPERIVLPIQAPEIPRGAFEGLPSNAVIFVGKSNQSLQQEFLQLKEDQVIYYLQDESYIWLNARLTSEGMLRAFYDLENTSVFDKSFCITGFGRVAKMLAYMFHKLGANVHILARSNSQIQEAIAYGYVADQLIPENITEHDYLINTIPNKWFTVDFYNALEKKLNIFDVASSPGCLNIEEREKLIYTFLPGLPGKYFPQDAADLLAQVIVRKNNELKEE</sequence>
<dbReference type="Proteomes" id="UP000076021">
    <property type="component" value="Chromosome"/>
</dbReference>
<evidence type="ECO:0000313" key="1">
    <source>
        <dbReference type="EMBL" id="AMW98538.1"/>
    </source>
</evidence>
<evidence type="ECO:0000313" key="2">
    <source>
        <dbReference type="Proteomes" id="UP000076021"/>
    </source>
</evidence>
<dbReference type="Gene3D" id="3.40.50.720">
    <property type="entry name" value="NAD(P)-binding Rossmann-like Domain"/>
    <property type="match status" value="1"/>
</dbReference>
<reference evidence="1 2" key="1">
    <citation type="journal article" date="2016" name="Genome Announc.">
        <title>Whole-Genome Sequence of Rummeliibacillus stabekisii Strain PP9 Isolated from Antarctic Soil.</title>
        <authorList>
            <person name="da Mota F.F."/>
            <person name="Vollu R.E."/>
            <person name="Jurelevicius D."/>
            <person name="Seldin L."/>
        </authorList>
    </citation>
    <scope>NUCLEOTIDE SEQUENCE [LARGE SCALE GENOMIC DNA]</scope>
    <source>
        <strain evidence="1 2">PP9</strain>
    </source>
</reference>
<evidence type="ECO:0008006" key="3">
    <source>
        <dbReference type="Google" id="ProtNLM"/>
    </source>
</evidence>
<gene>
    <name evidence="1" type="ORF">ATY39_03235</name>
</gene>